<protein>
    <recommendedName>
        <fullName evidence="2">Cytochrome bc1 complex Rieske iron-sulfur subunit</fullName>
    </recommendedName>
    <alternativeName>
        <fullName evidence="8">Cytochrome bc1 reductase complex subunit QcrA</fullName>
    </alternativeName>
</protein>
<organism evidence="11 12">
    <name type="scientific">Rhodococcus erythropolis</name>
    <name type="common">Arthrobacter picolinophilus</name>
    <dbReference type="NCBI Taxonomy" id="1833"/>
    <lineage>
        <taxon>Bacteria</taxon>
        <taxon>Bacillati</taxon>
        <taxon>Actinomycetota</taxon>
        <taxon>Actinomycetes</taxon>
        <taxon>Mycobacteriales</taxon>
        <taxon>Nocardiaceae</taxon>
        <taxon>Rhodococcus</taxon>
        <taxon>Rhodococcus erythropolis group</taxon>
    </lineage>
</organism>
<dbReference type="InterPro" id="IPR014349">
    <property type="entry name" value="Rieske_Fe-S_prot"/>
</dbReference>
<keyword evidence="4" id="KW-0479">Metal-binding</keyword>
<dbReference type="PROSITE" id="PS51296">
    <property type="entry name" value="RIESKE"/>
    <property type="match status" value="1"/>
</dbReference>
<feature type="domain" description="Rieske" evidence="10">
    <location>
        <begin position="46"/>
        <end position="138"/>
    </location>
</feature>
<dbReference type="Pfam" id="PF00355">
    <property type="entry name" value="Rieske"/>
    <property type="match status" value="1"/>
</dbReference>
<evidence type="ECO:0000259" key="10">
    <source>
        <dbReference type="PROSITE" id="PS51296"/>
    </source>
</evidence>
<dbReference type="SUPFAM" id="SSF50022">
    <property type="entry name" value="ISP domain"/>
    <property type="match status" value="1"/>
</dbReference>
<evidence type="ECO:0000256" key="2">
    <source>
        <dbReference type="ARBA" id="ARBA00015816"/>
    </source>
</evidence>
<gene>
    <name evidence="11" type="ORF">I3517_17385</name>
</gene>
<dbReference type="GO" id="GO:0016020">
    <property type="term" value="C:membrane"/>
    <property type="evidence" value="ECO:0007669"/>
    <property type="project" value="InterPro"/>
</dbReference>
<dbReference type="GeneID" id="93806516"/>
<dbReference type="GO" id="GO:0004497">
    <property type="term" value="F:monooxygenase activity"/>
    <property type="evidence" value="ECO:0007669"/>
    <property type="project" value="UniProtKB-ARBA"/>
</dbReference>
<keyword evidence="12" id="KW-1185">Reference proteome</keyword>
<keyword evidence="7" id="KW-1015">Disulfide bond</keyword>
<evidence type="ECO:0000256" key="6">
    <source>
        <dbReference type="ARBA" id="ARBA00023014"/>
    </source>
</evidence>
<dbReference type="EMBL" id="JAECSB010000061">
    <property type="protein sequence ID" value="MBH5144384.1"/>
    <property type="molecule type" value="Genomic_DNA"/>
</dbReference>
<dbReference type="InterPro" id="IPR017941">
    <property type="entry name" value="Rieske_2Fe-2S"/>
</dbReference>
<dbReference type="OMA" id="FNPACPH"/>
<evidence type="ECO:0000313" key="12">
    <source>
        <dbReference type="Proteomes" id="UP000627573"/>
    </source>
</evidence>
<keyword evidence="6" id="KW-0411">Iron-sulfur</keyword>
<dbReference type="Proteomes" id="UP000627573">
    <property type="component" value="Unassembled WGS sequence"/>
</dbReference>
<comment type="cofactor">
    <cofactor evidence="9">
        <name>[2Fe-2S] cluster</name>
        <dbReference type="ChEBI" id="CHEBI:190135"/>
    </cofactor>
</comment>
<proteinExistence type="predicted"/>
<evidence type="ECO:0000256" key="9">
    <source>
        <dbReference type="ARBA" id="ARBA00034078"/>
    </source>
</evidence>
<dbReference type="Gene3D" id="2.102.10.10">
    <property type="entry name" value="Rieske [2Fe-2S] iron-sulphur domain"/>
    <property type="match status" value="1"/>
</dbReference>
<sequence>MSTIDPSDIKVGRRTVLLTACATTCLAVAGCSTQNNSNAPGVTLGSAEVPISAVPVGGGVILADEQVVITQPQEGVFQAFSAVCTHQGCVVSEVSDGTINCPCHGSRYSIVDGSVVQRPAQKPLHSYALSRTADTIIVN</sequence>
<dbReference type="InterPro" id="IPR036922">
    <property type="entry name" value="Rieske_2Fe-2S_sf"/>
</dbReference>
<comment type="caution">
    <text evidence="11">The sequence shown here is derived from an EMBL/GenBank/DDBJ whole genome shotgun (WGS) entry which is preliminary data.</text>
</comment>
<accession>A0A8I0ZY69</accession>
<dbReference type="InterPro" id="IPR005805">
    <property type="entry name" value="Rieske_Fe-S_prot_C"/>
</dbReference>
<dbReference type="PRINTS" id="PR00162">
    <property type="entry name" value="RIESKE"/>
</dbReference>
<dbReference type="CDD" id="cd03467">
    <property type="entry name" value="Rieske"/>
    <property type="match status" value="1"/>
</dbReference>
<dbReference type="GO" id="GO:0046872">
    <property type="term" value="F:metal ion binding"/>
    <property type="evidence" value="ECO:0007669"/>
    <property type="project" value="UniProtKB-KW"/>
</dbReference>
<reference evidence="11 12" key="1">
    <citation type="submission" date="2020-12" db="EMBL/GenBank/DDBJ databases">
        <title>Draft genome sequence of furan degrading bacterial strain FUR100.</title>
        <authorList>
            <person name="Woiski C."/>
        </authorList>
    </citation>
    <scope>NUCLEOTIDE SEQUENCE [LARGE SCALE GENOMIC DNA]</scope>
    <source>
        <strain evidence="11 12">FUR100</strain>
    </source>
</reference>
<dbReference type="AlphaFoldDB" id="A0A8I0ZY69"/>
<evidence type="ECO:0000256" key="4">
    <source>
        <dbReference type="ARBA" id="ARBA00022723"/>
    </source>
</evidence>
<evidence type="ECO:0000256" key="5">
    <source>
        <dbReference type="ARBA" id="ARBA00023004"/>
    </source>
</evidence>
<dbReference type="FunFam" id="2.102.10.10:FF:000016">
    <property type="entry name" value="Nitrite reductase/ring-hydroxylating ferredoxin subunit"/>
    <property type="match status" value="1"/>
</dbReference>
<evidence type="ECO:0000256" key="8">
    <source>
        <dbReference type="ARBA" id="ARBA00029586"/>
    </source>
</evidence>
<evidence type="ECO:0000256" key="7">
    <source>
        <dbReference type="ARBA" id="ARBA00023157"/>
    </source>
</evidence>
<keyword evidence="3" id="KW-0001">2Fe-2S</keyword>
<keyword evidence="5" id="KW-0408">Iron</keyword>
<evidence type="ECO:0000256" key="1">
    <source>
        <dbReference type="ARBA" id="ARBA00002494"/>
    </source>
</evidence>
<name>A0A8I0ZY69_RHOER</name>
<dbReference type="RefSeq" id="WP_011331647.1">
    <property type="nucleotide sequence ID" value="NZ_JADOEI010000012.1"/>
</dbReference>
<dbReference type="PANTHER" id="PTHR10134">
    <property type="entry name" value="CYTOCHROME B-C1 COMPLEX SUBUNIT RIESKE, MITOCHONDRIAL"/>
    <property type="match status" value="1"/>
</dbReference>
<comment type="function">
    <text evidence="1">Iron-sulfur subunit of the cytochrome bc1 complex, an essential component of the respiratory electron transport chain required for ATP synthesis. The bc1 complex catalyzes the oxidation of menaquinol and the reduction of cytochrome c in the respiratory chain. The bc1 complex operates through a Q-cycle mechanism that couples electron transfer to generation of the proton gradient that drives ATP synthesis.</text>
</comment>
<evidence type="ECO:0000313" key="11">
    <source>
        <dbReference type="EMBL" id="MBH5144384.1"/>
    </source>
</evidence>
<dbReference type="GO" id="GO:0016705">
    <property type="term" value="F:oxidoreductase activity, acting on paired donors, with incorporation or reduction of molecular oxygen"/>
    <property type="evidence" value="ECO:0007669"/>
    <property type="project" value="UniProtKB-ARBA"/>
</dbReference>
<evidence type="ECO:0000256" key="3">
    <source>
        <dbReference type="ARBA" id="ARBA00022714"/>
    </source>
</evidence>
<dbReference type="GO" id="GO:0051537">
    <property type="term" value="F:2 iron, 2 sulfur cluster binding"/>
    <property type="evidence" value="ECO:0007669"/>
    <property type="project" value="UniProtKB-KW"/>
</dbReference>